<reference evidence="2" key="1">
    <citation type="submission" date="2021-02" db="EMBL/GenBank/DDBJ databases">
        <authorList>
            <person name="Nowell W R."/>
        </authorList>
    </citation>
    <scope>NUCLEOTIDE SEQUENCE</scope>
</reference>
<dbReference type="SUPFAM" id="SSF51126">
    <property type="entry name" value="Pectin lyase-like"/>
    <property type="match status" value="1"/>
</dbReference>
<evidence type="ECO:0000313" key="2">
    <source>
        <dbReference type="EMBL" id="CAF3618966.1"/>
    </source>
</evidence>
<organism evidence="2 3">
    <name type="scientific">Rotaria socialis</name>
    <dbReference type="NCBI Taxonomy" id="392032"/>
    <lineage>
        <taxon>Eukaryota</taxon>
        <taxon>Metazoa</taxon>
        <taxon>Spiralia</taxon>
        <taxon>Gnathifera</taxon>
        <taxon>Rotifera</taxon>
        <taxon>Eurotatoria</taxon>
        <taxon>Bdelloidea</taxon>
        <taxon>Philodinida</taxon>
        <taxon>Philodinidae</taxon>
        <taxon>Rotaria</taxon>
    </lineage>
</organism>
<protein>
    <recommendedName>
        <fullName evidence="4">Polymorphic outer membrane protein</fullName>
    </recommendedName>
</protein>
<dbReference type="EMBL" id="CAJNYD010004655">
    <property type="protein sequence ID" value="CAF3618966.1"/>
    <property type="molecule type" value="Genomic_DNA"/>
</dbReference>
<dbReference type="Proteomes" id="UP000663833">
    <property type="component" value="Unassembled WGS sequence"/>
</dbReference>
<feature type="compositionally biased region" description="Gly residues" evidence="1">
    <location>
        <begin position="134"/>
        <end position="145"/>
    </location>
</feature>
<gene>
    <name evidence="2" type="ORF">LUA448_LOCUS31322</name>
</gene>
<accession>A0A818P7N9</accession>
<proteinExistence type="predicted"/>
<dbReference type="InterPro" id="IPR011050">
    <property type="entry name" value="Pectin_lyase_fold/virulence"/>
</dbReference>
<dbReference type="AlphaFoldDB" id="A0A818P7N9"/>
<sequence length="365" mass="38798">MSTLNSHFRFSLLPKNNKRIILEINLYFETDKYCWQWHICNIEWIRENSYIEFRSSTPTLTVQRLRFINGRCQDANGGCAIFQKNGGTTVINSCSFENNTGPAVGQDMAGGALGILGSGLSISNSHFETNTATGNGGNPGNGGNDGAISFDGLRRNNTICGTRFTGNQANQFGGAFFRVSYNGSEQNIFDNVLVDSNFISINGNGLTGGFYIQGDIVTIRNSTVADNSATGAGGIFFINDKSVTLNNINLLSNIAYTSIGAAVICSNPVTGLFTGLIVANNSAGAFGAVFASCSRTITVSNPIIADNIVKNTWPANPCTSMLNGGPGIVQLPINKQKPATGTDAFCPNGTITKLYNVSIILDKST</sequence>
<feature type="region of interest" description="Disordered" evidence="1">
    <location>
        <begin position="128"/>
        <end position="147"/>
    </location>
</feature>
<evidence type="ECO:0000313" key="3">
    <source>
        <dbReference type="Proteomes" id="UP000663833"/>
    </source>
</evidence>
<evidence type="ECO:0000256" key="1">
    <source>
        <dbReference type="SAM" id="MobiDB-lite"/>
    </source>
</evidence>
<evidence type="ECO:0008006" key="4">
    <source>
        <dbReference type="Google" id="ProtNLM"/>
    </source>
</evidence>
<name>A0A818P7N9_9BILA</name>
<comment type="caution">
    <text evidence="2">The sequence shown here is derived from an EMBL/GenBank/DDBJ whole genome shotgun (WGS) entry which is preliminary data.</text>
</comment>